<sequence>MRRLLPALLALCIATPLAAQTPPTTTTDTPLDTSMPAAAPADVASMDAIMAALYHVISGPPGKTRDWNRMRSLFVPEARMIPTRKTKDGAVRMRWMTVNDYVATSAALIERDGFVERELARKSDRFGNMAQVFSTYDGRTTKGDYHERGINSLQLLFDGKRWWIVSIMWVGETADMPLPPDYLPKR</sequence>
<proteinExistence type="predicted"/>
<evidence type="ECO:0000313" key="3">
    <source>
        <dbReference type="Proteomes" id="UP000236220"/>
    </source>
</evidence>
<dbReference type="SUPFAM" id="SSF54427">
    <property type="entry name" value="NTF2-like"/>
    <property type="match status" value="1"/>
</dbReference>
<dbReference type="Proteomes" id="UP000236220">
    <property type="component" value="Unassembled WGS sequence"/>
</dbReference>
<protein>
    <recommendedName>
        <fullName evidence="4">DUF4440 domain-containing protein</fullName>
    </recommendedName>
</protein>
<evidence type="ECO:0008006" key="4">
    <source>
        <dbReference type="Google" id="ProtNLM"/>
    </source>
</evidence>
<dbReference type="Gene3D" id="3.10.450.50">
    <property type="match status" value="1"/>
</dbReference>
<dbReference type="RefSeq" id="WP_205756933.1">
    <property type="nucleotide sequence ID" value="NZ_NPZB01000002.1"/>
</dbReference>
<dbReference type="InterPro" id="IPR032710">
    <property type="entry name" value="NTF2-like_dom_sf"/>
</dbReference>
<feature type="signal peptide" evidence="1">
    <location>
        <begin position="1"/>
        <end position="19"/>
    </location>
</feature>
<accession>A0A2K1PYU3</accession>
<reference evidence="2 3" key="1">
    <citation type="submission" date="2017-08" db="EMBL/GenBank/DDBJ databases">
        <title>Lysobacter sylvestris genome.</title>
        <authorList>
            <person name="Zhang D.-C."/>
            <person name="Albuquerque L."/>
            <person name="Franca L."/>
            <person name="Froufe H.J.C."/>
            <person name="Barroso C."/>
            <person name="Egas C."/>
            <person name="Da Costa M."/>
            <person name="Margesin R."/>
        </authorList>
    </citation>
    <scope>NUCLEOTIDE SEQUENCE [LARGE SCALE GENOMIC DNA]</scope>
    <source>
        <strain evidence="2 3">AM20-91</strain>
    </source>
</reference>
<dbReference type="EMBL" id="NPZB01000002">
    <property type="protein sequence ID" value="PNS07962.1"/>
    <property type="molecule type" value="Genomic_DNA"/>
</dbReference>
<comment type="caution">
    <text evidence="2">The sequence shown here is derived from an EMBL/GenBank/DDBJ whole genome shotgun (WGS) entry which is preliminary data.</text>
</comment>
<keyword evidence="3" id="KW-1185">Reference proteome</keyword>
<organism evidence="2 3">
    <name type="scientific">Solilutibacter silvestris</name>
    <dbReference type="NCBI Taxonomy" id="1645665"/>
    <lineage>
        <taxon>Bacteria</taxon>
        <taxon>Pseudomonadati</taxon>
        <taxon>Pseudomonadota</taxon>
        <taxon>Gammaproteobacteria</taxon>
        <taxon>Lysobacterales</taxon>
        <taxon>Lysobacteraceae</taxon>
        <taxon>Solilutibacter</taxon>
    </lineage>
</organism>
<name>A0A2K1PYU3_9GAMM</name>
<evidence type="ECO:0000256" key="1">
    <source>
        <dbReference type="SAM" id="SignalP"/>
    </source>
</evidence>
<feature type="chain" id="PRO_5014471833" description="DUF4440 domain-containing protein" evidence="1">
    <location>
        <begin position="20"/>
        <end position="186"/>
    </location>
</feature>
<gene>
    <name evidence="2" type="ORF">Lysil_2138</name>
</gene>
<dbReference type="AlphaFoldDB" id="A0A2K1PYU3"/>
<evidence type="ECO:0000313" key="2">
    <source>
        <dbReference type="EMBL" id="PNS07962.1"/>
    </source>
</evidence>
<keyword evidence="1" id="KW-0732">Signal</keyword>